<protein>
    <submittedName>
        <fullName evidence="1">Uncharacterized protein</fullName>
    </submittedName>
</protein>
<evidence type="ECO:0000313" key="2">
    <source>
        <dbReference type="Proteomes" id="UP001211907"/>
    </source>
</evidence>
<organism evidence="1 2">
    <name type="scientific">Physocladia obscura</name>
    <dbReference type="NCBI Taxonomy" id="109957"/>
    <lineage>
        <taxon>Eukaryota</taxon>
        <taxon>Fungi</taxon>
        <taxon>Fungi incertae sedis</taxon>
        <taxon>Chytridiomycota</taxon>
        <taxon>Chytridiomycota incertae sedis</taxon>
        <taxon>Chytridiomycetes</taxon>
        <taxon>Chytridiales</taxon>
        <taxon>Chytriomycetaceae</taxon>
        <taxon>Physocladia</taxon>
    </lineage>
</organism>
<evidence type="ECO:0000313" key="1">
    <source>
        <dbReference type="EMBL" id="KAJ3132283.1"/>
    </source>
</evidence>
<sequence length="110" mass="12714">MSGMELTCDNWGVDRVINGIVIGVSGEYRNEHCVITHQRVNDMKEAAGRKVFATVETLTLEMERRGINQVDFRIVTQLIIRDYLDNIRRFRNSQAFQDSMDKLKAKKNGH</sequence>
<gene>
    <name evidence="1" type="ORF">HK100_005492</name>
</gene>
<dbReference type="EMBL" id="JADGJH010000257">
    <property type="protein sequence ID" value="KAJ3132283.1"/>
    <property type="molecule type" value="Genomic_DNA"/>
</dbReference>
<dbReference type="Proteomes" id="UP001211907">
    <property type="component" value="Unassembled WGS sequence"/>
</dbReference>
<proteinExistence type="predicted"/>
<reference evidence="1" key="1">
    <citation type="submission" date="2020-05" db="EMBL/GenBank/DDBJ databases">
        <title>Phylogenomic resolution of chytrid fungi.</title>
        <authorList>
            <person name="Stajich J.E."/>
            <person name="Amses K."/>
            <person name="Simmons R."/>
            <person name="Seto K."/>
            <person name="Myers J."/>
            <person name="Bonds A."/>
            <person name="Quandt C.A."/>
            <person name="Barry K."/>
            <person name="Liu P."/>
            <person name="Grigoriev I."/>
            <person name="Longcore J.E."/>
            <person name="James T.Y."/>
        </authorList>
    </citation>
    <scope>NUCLEOTIDE SEQUENCE</scope>
    <source>
        <strain evidence="1">JEL0513</strain>
    </source>
</reference>
<keyword evidence="2" id="KW-1185">Reference proteome</keyword>
<dbReference type="AlphaFoldDB" id="A0AAD5T8F7"/>
<comment type="caution">
    <text evidence="1">The sequence shown here is derived from an EMBL/GenBank/DDBJ whole genome shotgun (WGS) entry which is preliminary data.</text>
</comment>
<accession>A0AAD5T8F7</accession>
<name>A0AAD5T8F7_9FUNG</name>